<keyword evidence="2" id="KW-0812">Transmembrane</keyword>
<gene>
    <name evidence="3" type="ORF">NW209_00485</name>
</gene>
<evidence type="ECO:0000256" key="1">
    <source>
        <dbReference type="ARBA" id="ARBA00007613"/>
    </source>
</evidence>
<dbReference type="GO" id="GO:0005886">
    <property type="term" value="C:plasma membrane"/>
    <property type="evidence" value="ECO:0007669"/>
    <property type="project" value="UniProtKB-SubCell"/>
</dbReference>
<dbReference type="InterPro" id="IPR010131">
    <property type="entry name" value="MdtP/NodT-like"/>
</dbReference>
<accession>A0AAW5N3E1</accession>
<dbReference type="PROSITE" id="PS51257">
    <property type="entry name" value="PROKAR_LIPOPROTEIN"/>
    <property type="match status" value="1"/>
</dbReference>
<comment type="caution">
    <text evidence="3">The sequence shown here is derived from an EMBL/GenBank/DDBJ whole genome shotgun (WGS) entry which is preliminary data.</text>
</comment>
<keyword evidence="2" id="KW-0449">Lipoprotein</keyword>
<reference evidence="3 4" key="1">
    <citation type="submission" date="2022-08" db="EMBL/GenBank/DDBJ databases">
        <authorList>
            <person name="Zeman M."/>
            <person name="Kubasova T."/>
        </authorList>
    </citation>
    <scope>NUCLEOTIDE SEQUENCE [LARGE SCALE GENOMIC DNA]</scope>
    <source>
        <strain evidence="3 4">ET62</strain>
    </source>
</reference>
<dbReference type="Pfam" id="PF02321">
    <property type="entry name" value="OEP"/>
    <property type="match status" value="2"/>
</dbReference>
<comment type="similarity">
    <text evidence="1 2">Belongs to the outer membrane factor (OMF) (TC 1.B.17) family.</text>
</comment>
<organism evidence="3 4">
    <name type="scientific">Phocaeicola barnesiae</name>
    <dbReference type="NCBI Taxonomy" id="376804"/>
    <lineage>
        <taxon>Bacteria</taxon>
        <taxon>Pseudomonadati</taxon>
        <taxon>Bacteroidota</taxon>
        <taxon>Bacteroidia</taxon>
        <taxon>Bacteroidales</taxon>
        <taxon>Bacteroidaceae</taxon>
        <taxon>Phocaeicola</taxon>
    </lineage>
</organism>
<dbReference type="Gene3D" id="2.20.200.10">
    <property type="entry name" value="Outer membrane efflux proteins (OEP)"/>
    <property type="match status" value="1"/>
</dbReference>
<comment type="subcellular location">
    <subcellularLocation>
        <location evidence="2">Cell membrane</location>
        <topology evidence="2">Lipid-anchor</topology>
    </subcellularLocation>
</comment>
<dbReference type="Gene3D" id="1.20.1600.10">
    <property type="entry name" value="Outer membrane efflux proteins (OEP)"/>
    <property type="match status" value="1"/>
</dbReference>
<evidence type="ECO:0000313" key="4">
    <source>
        <dbReference type="Proteomes" id="UP001204579"/>
    </source>
</evidence>
<dbReference type="RefSeq" id="WP_258335114.1">
    <property type="nucleotide sequence ID" value="NZ_JANRHJ010000001.1"/>
</dbReference>
<dbReference type="AlphaFoldDB" id="A0AAW5N3E1"/>
<keyword evidence="2" id="KW-0564">Palmitate</keyword>
<dbReference type="SUPFAM" id="SSF56954">
    <property type="entry name" value="Outer membrane efflux proteins (OEP)"/>
    <property type="match status" value="1"/>
</dbReference>
<evidence type="ECO:0000313" key="3">
    <source>
        <dbReference type="EMBL" id="MCR8872512.1"/>
    </source>
</evidence>
<protein>
    <submittedName>
        <fullName evidence="3">Efflux transporter outer membrane subunit</fullName>
    </submittedName>
</protein>
<dbReference type="GO" id="GO:0015562">
    <property type="term" value="F:efflux transmembrane transporter activity"/>
    <property type="evidence" value="ECO:0007669"/>
    <property type="project" value="InterPro"/>
</dbReference>
<dbReference type="NCBIfam" id="TIGR01845">
    <property type="entry name" value="outer_NodT"/>
    <property type="match status" value="1"/>
</dbReference>
<sequence>MRKITYLFIICINVALLSSCHIYRNYQRPENLPTDSLFRDMDNPSVSDSLSLGDLPWQEVFQDTLLQHYIQYGLEHNTDMQTALLRVDQAKAQFTAAKLAFLPSLTLSPQGTLTSTAGSKTVKTYELPVQASWEIDLFGNLRNAKKGTQATLLQQQAYQQAVRSELIAGIANTYYSLLMLDEQVAISQSTLEVWKEQVRTMEARMKVGEETENAVTQARASLYELEATHNDLLRQQRETENSLCTLLGMTSRSLERGTLDKQIFPETLPTGIPVRLLSRRPDIVQAEMTLANAYYTTNQARSAFYPNLNLSGSAGWTNALGQAVTNPGDWILSAVASLTQPLFNRGKLISNLRVSKDEEQIALLNYRQALLDAGQEVNDALYATESAGRSLESHRKQCRELERTVQTSEALYRTGNATYLELLTARQSLLNARLNVVTDSFTQCQAVINLYQALGGGAE</sequence>
<dbReference type="PANTHER" id="PTHR30203:SF33">
    <property type="entry name" value="BLR4455 PROTEIN"/>
    <property type="match status" value="1"/>
</dbReference>
<dbReference type="InterPro" id="IPR003423">
    <property type="entry name" value="OMP_efflux"/>
</dbReference>
<keyword evidence="2" id="KW-1134">Transmembrane beta strand</keyword>
<dbReference type="PANTHER" id="PTHR30203">
    <property type="entry name" value="OUTER MEMBRANE CATION EFFLUX PROTEIN"/>
    <property type="match status" value="1"/>
</dbReference>
<keyword evidence="2" id="KW-0472">Membrane</keyword>
<evidence type="ECO:0000256" key="2">
    <source>
        <dbReference type="RuleBase" id="RU362097"/>
    </source>
</evidence>
<dbReference type="EMBL" id="JANRHJ010000001">
    <property type="protein sequence ID" value="MCR8872512.1"/>
    <property type="molecule type" value="Genomic_DNA"/>
</dbReference>
<keyword evidence="4" id="KW-1185">Reference proteome</keyword>
<name>A0AAW5N3E1_9BACT</name>
<dbReference type="Proteomes" id="UP001204579">
    <property type="component" value="Unassembled WGS sequence"/>
</dbReference>
<proteinExistence type="inferred from homology"/>